<dbReference type="AlphaFoldDB" id="A0AA48H0C1"/>
<proteinExistence type="predicted"/>
<keyword evidence="1" id="KW-0812">Transmembrane</keyword>
<dbReference type="SUPFAM" id="SSF54001">
    <property type="entry name" value="Cysteine proteinases"/>
    <property type="match status" value="1"/>
</dbReference>
<dbReference type="KEGG" id="msea:METESE_26430"/>
<dbReference type="SMART" id="SM00460">
    <property type="entry name" value="TGc"/>
    <property type="match status" value="1"/>
</dbReference>
<dbReference type="Pfam" id="PF01841">
    <property type="entry name" value="Transglut_core"/>
    <property type="match status" value="1"/>
</dbReference>
<dbReference type="EMBL" id="AP027081">
    <property type="protein sequence ID" value="BDU77685.1"/>
    <property type="molecule type" value="Genomic_DNA"/>
</dbReference>
<evidence type="ECO:0000313" key="4">
    <source>
        <dbReference type="Proteomes" id="UP001228113"/>
    </source>
</evidence>
<dbReference type="PANTHER" id="PTHR42736:SF1">
    <property type="entry name" value="PROTEIN-GLUTAMINE GAMMA-GLUTAMYLTRANSFERASE"/>
    <property type="match status" value="1"/>
</dbReference>
<dbReference type="Gene3D" id="3.10.620.30">
    <property type="match status" value="1"/>
</dbReference>
<dbReference type="PANTHER" id="PTHR42736">
    <property type="entry name" value="PROTEIN-GLUTAMINE GAMMA-GLUTAMYLTRANSFERASE"/>
    <property type="match status" value="1"/>
</dbReference>
<dbReference type="InterPro" id="IPR002931">
    <property type="entry name" value="Transglutaminase-like"/>
</dbReference>
<feature type="transmembrane region" description="Helical" evidence="1">
    <location>
        <begin position="53"/>
        <end position="74"/>
    </location>
</feature>
<dbReference type="InterPro" id="IPR052901">
    <property type="entry name" value="Bact_TGase-like"/>
</dbReference>
<evidence type="ECO:0000313" key="3">
    <source>
        <dbReference type="EMBL" id="BDU77685.1"/>
    </source>
</evidence>
<feature type="domain" description="Transglutaminase-like" evidence="2">
    <location>
        <begin position="404"/>
        <end position="476"/>
    </location>
</feature>
<dbReference type="Pfam" id="PF11992">
    <property type="entry name" value="TgpA_N"/>
    <property type="match status" value="1"/>
</dbReference>
<name>A0AA48H0C1_9BACT</name>
<evidence type="ECO:0000256" key="1">
    <source>
        <dbReference type="SAM" id="Phobius"/>
    </source>
</evidence>
<accession>A0AA48H0C1</accession>
<reference evidence="3" key="1">
    <citation type="journal article" date="2023" name="Int. J. Syst. Evol. Microbiol.">
        <title>Mesoterricola silvestris gen. nov., sp. nov., Mesoterricola sediminis sp. nov., Geothrix oryzae sp. nov., Geothrix edaphica sp. nov., Geothrix rubra sp. nov., and Geothrix limicola sp. nov., six novel members of Acidobacteriota isolated from soils.</title>
        <authorList>
            <person name="Itoh H."/>
            <person name="Sugisawa Y."/>
            <person name="Mise K."/>
            <person name="Xu Z."/>
            <person name="Kuniyasu M."/>
            <person name="Ushijima N."/>
            <person name="Kawano K."/>
            <person name="Kobayashi E."/>
            <person name="Shiratori Y."/>
            <person name="Masuda Y."/>
            <person name="Senoo K."/>
        </authorList>
    </citation>
    <scope>NUCLEOTIDE SEQUENCE</scope>
    <source>
        <strain evidence="3">W786</strain>
    </source>
</reference>
<sequence>MDHVPPWLAWGALATTGAYTWEEVGGMALPLAAAAFVEHRRLDLHRFRRPLEVAALAVFLFLVAARTGVLPTVVNTLFMLCGVRLALPRGLPQRRQVLLMGFLLFLTTAVSTSDLDFLLWAVLWAAGAAAALVQQAWDQASERVATPAGPAPLGRVPRWTVAAVVVAAGCFVILPRLRAGVRGLPLGLQTPVGGQAGLPTVLDLSARGPLEGGTEVALRVVPGQPDPGLAGPFGLLKALVLEDLRDQRWERAADTPRRFSVGWRGPVPPDRPLEATLYVNPAPVQALPLPYGFQALEPPDGETLRPGPGGALRWTVPVRRILPLRVQLHPLPGEPERGMTAQRLADLTAAGDQAGAALRFSRREAPGDLPPAELAARLTTALRAFRYTLDNPSGGAARPVDDFLERTRAGHCEYFASALALMLRARGVAARVAVGYRLGPWIPEGGYWLVTQNEAHSWVEFYDPEARLWRIADPTPPAPPSAFGAGGVAAAAARMADALRFRWDRYVVRFSDEDQVQGLAWLQDGWDRLRLGPGLGALLKAAALVGAAGALAWAAWRFFARGGAGDGLPGRITELAPLVRAAGTPSEPFTGETARAWLARLALLRPDRAPALAALAQEADAVTYGGKGRAALARLAQTEAAAWRIGDPAPRVGS</sequence>
<evidence type="ECO:0000259" key="2">
    <source>
        <dbReference type="SMART" id="SM00460"/>
    </source>
</evidence>
<dbReference type="InterPro" id="IPR038765">
    <property type="entry name" value="Papain-like_cys_pep_sf"/>
</dbReference>
<protein>
    <recommendedName>
        <fullName evidence="2">Transglutaminase-like domain-containing protein</fullName>
    </recommendedName>
</protein>
<dbReference type="Proteomes" id="UP001228113">
    <property type="component" value="Chromosome"/>
</dbReference>
<keyword evidence="1" id="KW-0472">Membrane</keyword>
<keyword evidence="4" id="KW-1185">Reference proteome</keyword>
<keyword evidence="1" id="KW-1133">Transmembrane helix</keyword>
<dbReference type="InterPro" id="IPR021878">
    <property type="entry name" value="TgpA_N"/>
</dbReference>
<organism evidence="3 4">
    <name type="scientific">Mesoterricola sediminis</name>
    <dbReference type="NCBI Taxonomy" id="2927980"/>
    <lineage>
        <taxon>Bacteria</taxon>
        <taxon>Pseudomonadati</taxon>
        <taxon>Acidobacteriota</taxon>
        <taxon>Holophagae</taxon>
        <taxon>Holophagales</taxon>
        <taxon>Holophagaceae</taxon>
        <taxon>Mesoterricola</taxon>
    </lineage>
</organism>
<gene>
    <name evidence="3" type="ORF">METESE_26430</name>
</gene>